<keyword evidence="3" id="KW-1185">Reference proteome</keyword>
<organism evidence="2 3">
    <name type="scientific">Streptomyces hazeniae</name>
    <dbReference type="NCBI Taxonomy" id="3075538"/>
    <lineage>
        <taxon>Bacteria</taxon>
        <taxon>Bacillati</taxon>
        <taxon>Actinomycetota</taxon>
        <taxon>Actinomycetes</taxon>
        <taxon>Kitasatosporales</taxon>
        <taxon>Streptomycetaceae</taxon>
        <taxon>Streptomyces</taxon>
    </lineage>
</organism>
<dbReference type="Proteomes" id="UP001183414">
    <property type="component" value="Unassembled WGS sequence"/>
</dbReference>
<evidence type="ECO:0000313" key="3">
    <source>
        <dbReference type="Proteomes" id="UP001183414"/>
    </source>
</evidence>
<dbReference type="NCBIfam" id="NF038082">
    <property type="entry name" value="phiSA1p31"/>
    <property type="match status" value="1"/>
</dbReference>
<accession>A0ABU2NYV3</accession>
<dbReference type="EMBL" id="JAVREQ010000022">
    <property type="protein sequence ID" value="MDT0381383.1"/>
    <property type="molecule type" value="Genomic_DNA"/>
</dbReference>
<sequence>MNEQYGPTGPPRGTAFVLIVHCDGTVSVPHSQLCPEQAAAALRQVADHLDAQHTERPCPPRLPDLDPDGPPPETPFTTRGGRLDALRQVWFDGTGHAWDLSLAWGDACGVEWRWNGRLDPTGRVPLMVASVEGETEPLDVVRARFSPMRPVGGAWL</sequence>
<name>A0ABU2NYV3_9ACTN</name>
<protein>
    <submittedName>
        <fullName evidence="2">PhiSA1p31-related protein</fullName>
    </submittedName>
</protein>
<reference evidence="3" key="1">
    <citation type="submission" date="2023-07" db="EMBL/GenBank/DDBJ databases">
        <title>30 novel species of actinomycetes from the DSMZ collection.</title>
        <authorList>
            <person name="Nouioui I."/>
        </authorList>
    </citation>
    <scope>NUCLEOTIDE SEQUENCE [LARGE SCALE GENOMIC DNA]</scope>
    <source>
        <strain evidence="3">DSM 42041</strain>
    </source>
</reference>
<dbReference type="RefSeq" id="WP_311675074.1">
    <property type="nucleotide sequence ID" value="NZ_JAVREQ010000022.1"/>
</dbReference>
<feature type="region of interest" description="Disordered" evidence="1">
    <location>
        <begin position="51"/>
        <end position="79"/>
    </location>
</feature>
<feature type="compositionally biased region" description="Pro residues" evidence="1">
    <location>
        <begin position="59"/>
        <end position="74"/>
    </location>
</feature>
<proteinExistence type="predicted"/>
<gene>
    <name evidence="2" type="ORF">RM572_21735</name>
</gene>
<evidence type="ECO:0000256" key="1">
    <source>
        <dbReference type="SAM" id="MobiDB-lite"/>
    </source>
</evidence>
<evidence type="ECO:0000313" key="2">
    <source>
        <dbReference type="EMBL" id="MDT0381383.1"/>
    </source>
</evidence>
<comment type="caution">
    <text evidence="2">The sequence shown here is derived from an EMBL/GenBank/DDBJ whole genome shotgun (WGS) entry which is preliminary data.</text>
</comment>